<evidence type="ECO:0000256" key="13">
    <source>
        <dbReference type="ARBA" id="ARBA00023136"/>
    </source>
</evidence>
<name>A0A5C4NAX4_9RHOB</name>
<evidence type="ECO:0000256" key="9">
    <source>
        <dbReference type="ARBA" id="ARBA00022679"/>
    </source>
</evidence>
<dbReference type="GO" id="GO:0008818">
    <property type="term" value="F:cobalamin 5'-phosphate synthase activity"/>
    <property type="evidence" value="ECO:0007669"/>
    <property type="project" value="UniProtKB-UniRule"/>
</dbReference>
<keyword evidence="10 19" id="KW-0812">Transmembrane</keyword>
<evidence type="ECO:0000256" key="6">
    <source>
        <dbReference type="ARBA" id="ARBA00015850"/>
    </source>
</evidence>
<feature type="transmembrane region" description="Helical" evidence="19">
    <location>
        <begin position="183"/>
        <end position="216"/>
    </location>
</feature>
<evidence type="ECO:0000256" key="12">
    <source>
        <dbReference type="ARBA" id="ARBA00022989"/>
    </source>
</evidence>
<dbReference type="HAMAP" id="MF_00719">
    <property type="entry name" value="CobS"/>
    <property type="match status" value="1"/>
</dbReference>
<comment type="catalytic activity">
    <reaction evidence="17 19">
        <text>alpha-ribazole + adenosylcob(III)inamide-GDP = adenosylcob(III)alamin + GMP + H(+)</text>
        <dbReference type="Rhea" id="RHEA:16049"/>
        <dbReference type="ChEBI" id="CHEBI:10329"/>
        <dbReference type="ChEBI" id="CHEBI:15378"/>
        <dbReference type="ChEBI" id="CHEBI:18408"/>
        <dbReference type="ChEBI" id="CHEBI:58115"/>
        <dbReference type="ChEBI" id="CHEBI:60487"/>
        <dbReference type="EC" id="2.7.8.26"/>
    </reaction>
</comment>
<protein>
    <recommendedName>
        <fullName evidence="6 19">Adenosylcobinamide-GDP ribazoletransferase</fullName>
        <ecNumber evidence="5 19">2.7.8.26</ecNumber>
    </recommendedName>
    <alternativeName>
        <fullName evidence="16 19">Cobalamin synthase</fullName>
    </alternativeName>
    <alternativeName>
        <fullName evidence="15 19">Cobalamin-5'-phosphate synthase</fullName>
    </alternativeName>
</protein>
<keyword evidence="12 19" id="KW-1133">Transmembrane helix</keyword>
<comment type="subcellular location">
    <subcellularLocation>
        <location evidence="2 19">Cell membrane</location>
        <topology evidence="2 19">Multi-pass membrane protein</topology>
    </subcellularLocation>
</comment>
<feature type="transmembrane region" description="Helical" evidence="19">
    <location>
        <begin position="113"/>
        <end position="136"/>
    </location>
</feature>
<dbReference type="NCBIfam" id="TIGR00317">
    <property type="entry name" value="cobS"/>
    <property type="match status" value="1"/>
</dbReference>
<dbReference type="EMBL" id="VDFV01000017">
    <property type="protein sequence ID" value="TNC70863.1"/>
    <property type="molecule type" value="Genomic_DNA"/>
</dbReference>
<organism evidence="20 21">
    <name type="scientific">Rubellimicrobium roseum</name>
    <dbReference type="NCBI Taxonomy" id="687525"/>
    <lineage>
        <taxon>Bacteria</taxon>
        <taxon>Pseudomonadati</taxon>
        <taxon>Pseudomonadota</taxon>
        <taxon>Alphaproteobacteria</taxon>
        <taxon>Rhodobacterales</taxon>
        <taxon>Roseobacteraceae</taxon>
        <taxon>Rubellimicrobium</taxon>
    </lineage>
</organism>
<comment type="catalytic activity">
    <reaction evidence="18 19">
        <text>alpha-ribazole 5'-phosphate + adenosylcob(III)inamide-GDP = adenosylcob(III)alamin 5'-phosphate + GMP + H(+)</text>
        <dbReference type="Rhea" id="RHEA:23560"/>
        <dbReference type="ChEBI" id="CHEBI:15378"/>
        <dbReference type="ChEBI" id="CHEBI:57918"/>
        <dbReference type="ChEBI" id="CHEBI:58115"/>
        <dbReference type="ChEBI" id="CHEBI:60487"/>
        <dbReference type="ChEBI" id="CHEBI:60493"/>
        <dbReference type="EC" id="2.7.8.26"/>
    </reaction>
</comment>
<dbReference type="GO" id="GO:0009236">
    <property type="term" value="P:cobalamin biosynthetic process"/>
    <property type="evidence" value="ECO:0007669"/>
    <property type="project" value="UniProtKB-UniRule"/>
</dbReference>
<gene>
    <name evidence="19 20" type="primary">cobS</name>
    <name evidence="20" type="ORF">FHG71_12730</name>
</gene>
<evidence type="ECO:0000256" key="2">
    <source>
        <dbReference type="ARBA" id="ARBA00004651"/>
    </source>
</evidence>
<feature type="transmembrane region" description="Helical" evidence="19">
    <location>
        <begin position="38"/>
        <end position="63"/>
    </location>
</feature>
<reference evidence="20 21" key="1">
    <citation type="submission" date="2019-06" db="EMBL/GenBank/DDBJ databases">
        <authorList>
            <person name="Jiang L."/>
        </authorList>
    </citation>
    <scope>NUCLEOTIDE SEQUENCE [LARGE SCALE GENOMIC DNA]</scope>
    <source>
        <strain evidence="20 21">YIM 48858</strain>
    </source>
</reference>
<keyword evidence="8 19" id="KW-0169">Cobalamin biosynthesis</keyword>
<evidence type="ECO:0000313" key="20">
    <source>
        <dbReference type="EMBL" id="TNC70863.1"/>
    </source>
</evidence>
<dbReference type="AlphaFoldDB" id="A0A5C4NAX4"/>
<dbReference type="Pfam" id="PF02654">
    <property type="entry name" value="CobS"/>
    <property type="match status" value="1"/>
</dbReference>
<evidence type="ECO:0000256" key="8">
    <source>
        <dbReference type="ARBA" id="ARBA00022573"/>
    </source>
</evidence>
<sequence length="249" mass="24883">MPHLARSWADDVAESLMLLTRLPVPWRLAAPRGARAAWAWPLAGAVVGLLAAGVAAGALALGLAPPVAAALALAAQALATGGLHEDGLSDSADGLWGGATPERRLEIMKDSRIGSYGALALVLGLLIRWSALAALFAQGAVWGPVLAAAALSRWPMALLLGALPPAREGGLARLVGRPQAGTLLLGGLAALVLALLASGIAALGAALAVAAIAWAWTRLVRARLGGQTGDTCGAAQQLSEIAALLALSA</sequence>
<feature type="transmembrane region" description="Helical" evidence="19">
    <location>
        <begin position="142"/>
        <end position="163"/>
    </location>
</feature>
<dbReference type="GO" id="GO:0005886">
    <property type="term" value="C:plasma membrane"/>
    <property type="evidence" value="ECO:0007669"/>
    <property type="project" value="UniProtKB-SubCell"/>
</dbReference>
<evidence type="ECO:0000256" key="3">
    <source>
        <dbReference type="ARBA" id="ARBA00004663"/>
    </source>
</evidence>
<comment type="function">
    <text evidence="14 19">Joins adenosylcobinamide-GDP and alpha-ribazole to generate adenosylcobalamin (Ado-cobalamin). Also synthesizes adenosylcobalamin 5'-phosphate from adenosylcobinamide-GDP and alpha-ribazole 5'-phosphate.</text>
</comment>
<evidence type="ECO:0000256" key="18">
    <source>
        <dbReference type="ARBA" id="ARBA00049504"/>
    </source>
</evidence>
<keyword evidence="13 19" id="KW-0472">Membrane</keyword>
<dbReference type="PANTHER" id="PTHR34148:SF1">
    <property type="entry name" value="ADENOSYLCOBINAMIDE-GDP RIBAZOLETRANSFERASE"/>
    <property type="match status" value="1"/>
</dbReference>
<comment type="cofactor">
    <cofactor evidence="1 19">
        <name>Mg(2+)</name>
        <dbReference type="ChEBI" id="CHEBI:18420"/>
    </cofactor>
</comment>
<dbReference type="InterPro" id="IPR003805">
    <property type="entry name" value="CobS"/>
</dbReference>
<evidence type="ECO:0000256" key="5">
    <source>
        <dbReference type="ARBA" id="ARBA00013200"/>
    </source>
</evidence>
<evidence type="ECO:0000256" key="17">
    <source>
        <dbReference type="ARBA" id="ARBA00048623"/>
    </source>
</evidence>
<evidence type="ECO:0000313" key="21">
    <source>
        <dbReference type="Proteomes" id="UP000305709"/>
    </source>
</evidence>
<comment type="caution">
    <text evidence="20">The sequence shown here is derived from an EMBL/GenBank/DDBJ whole genome shotgun (WGS) entry which is preliminary data.</text>
</comment>
<dbReference type="UniPathway" id="UPA00148">
    <property type="reaction ID" value="UER00238"/>
</dbReference>
<evidence type="ECO:0000256" key="4">
    <source>
        <dbReference type="ARBA" id="ARBA00010561"/>
    </source>
</evidence>
<proteinExistence type="inferred from homology"/>
<dbReference type="GO" id="GO:0051073">
    <property type="term" value="F:adenosylcobinamide-GDP ribazoletransferase activity"/>
    <property type="evidence" value="ECO:0007669"/>
    <property type="project" value="UniProtKB-UniRule"/>
</dbReference>
<evidence type="ECO:0000256" key="15">
    <source>
        <dbReference type="ARBA" id="ARBA00032605"/>
    </source>
</evidence>
<accession>A0A5C4NAX4</accession>
<comment type="pathway">
    <text evidence="3 19">Cofactor biosynthesis; adenosylcobalamin biosynthesis; adenosylcobalamin from cob(II)yrinate a,c-diamide: step 7/7.</text>
</comment>
<dbReference type="PANTHER" id="PTHR34148">
    <property type="entry name" value="ADENOSYLCOBINAMIDE-GDP RIBAZOLETRANSFERASE"/>
    <property type="match status" value="1"/>
</dbReference>
<evidence type="ECO:0000256" key="1">
    <source>
        <dbReference type="ARBA" id="ARBA00001946"/>
    </source>
</evidence>
<evidence type="ECO:0000256" key="14">
    <source>
        <dbReference type="ARBA" id="ARBA00025228"/>
    </source>
</evidence>
<keyword evidence="9 19" id="KW-0808">Transferase</keyword>
<evidence type="ECO:0000256" key="10">
    <source>
        <dbReference type="ARBA" id="ARBA00022692"/>
    </source>
</evidence>
<comment type="similarity">
    <text evidence="4 19">Belongs to the CobS family.</text>
</comment>
<keyword evidence="21" id="KW-1185">Reference proteome</keyword>
<keyword evidence="11 19" id="KW-0460">Magnesium</keyword>
<dbReference type="Proteomes" id="UP000305709">
    <property type="component" value="Unassembled WGS sequence"/>
</dbReference>
<evidence type="ECO:0000256" key="7">
    <source>
        <dbReference type="ARBA" id="ARBA00022475"/>
    </source>
</evidence>
<evidence type="ECO:0000256" key="11">
    <source>
        <dbReference type="ARBA" id="ARBA00022842"/>
    </source>
</evidence>
<dbReference type="RefSeq" id="WP_139082070.1">
    <property type="nucleotide sequence ID" value="NZ_VDFV01000017.1"/>
</dbReference>
<dbReference type="OrthoDB" id="9794626at2"/>
<evidence type="ECO:0000256" key="19">
    <source>
        <dbReference type="HAMAP-Rule" id="MF_00719"/>
    </source>
</evidence>
<evidence type="ECO:0000256" key="16">
    <source>
        <dbReference type="ARBA" id="ARBA00032853"/>
    </source>
</evidence>
<dbReference type="EC" id="2.7.8.26" evidence="5 19"/>
<keyword evidence="7 19" id="KW-1003">Cell membrane</keyword>